<keyword evidence="13" id="KW-1185">Reference proteome</keyword>
<evidence type="ECO:0000256" key="5">
    <source>
        <dbReference type="ARBA" id="ARBA00023065"/>
    </source>
</evidence>
<dbReference type="InterPro" id="IPR019594">
    <property type="entry name" value="Glu/Gly-bd"/>
</dbReference>
<dbReference type="Proteomes" id="UP001208570">
    <property type="component" value="Unassembled WGS sequence"/>
</dbReference>
<keyword evidence="6" id="KW-0472">Membrane</keyword>
<evidence type="ECO:0000256" key="7">
    <source>
        <dbReference type="ARBA" id="ARBA00023170"/>
    </source>
</evidence>
<evidence type="ECO:0000256" key="8">
    <source>
        <dbReference type="ARBA" id="ARBA00023180"/>
    </source>
</evidence>
<accession>A0AAD9JDZ8</accession>
<evidence type="ECO:0000256" key="2">
    <source>
        <dbReference type="ARBA" id="ARBA00022448"/>
    </source>
</evidence>
<proteinExistence type="predicted"/>
<comment type="caution">
    <text evidence="12">The sequence shown here is derived from an EMBL/GenBank/DDBJ whole genome shotgun (WGS) entry which is preliminary data.</text>
</comment>
<evidence type="ECO:0000256" key="1">
    <source>
        <dbReference type="ARBA" id="ARBA00004141"/>
    </source>
</evidence>
<organism evidence="12 13">
    <name type="scientific">Paralvinella palmiformis</name>
    <dbReference type="NCBI Taxonomy" id="53620"/>
    <lineage>
        <taxon>Eukaryota</taxon>
        <taxon>Metazoa</taxon>
        <taxon>Spiralia</taxon>
        <taxon>Lophotrochozoa</taxon>
        <taxon>Annelida</taxon>
        <taxon>Polychaeta</taxon>
        <taxon>Sedentaria</taxon>
        <taxon>Canalipalpata</taxon>
        <taxon>Terebellida</taxon>
        <taxon>Terebelliformia</taxon>
        <taxon>Alvinellidae</taxon>
        <taxon>Paralvinella</taxon>
    </lineage>
</organism>
<protein>
    <recommendedName>
        <fullName evidence="11">Ionotropic glutamate receptor L-glutamate and glycine-binding domain-containing protein</fullName>
    </recommendedName>
</protein>
<evidence type="ECO:0000256" key="9">
    <source>
        <dbReference type="ARBA" id="ARBA00023286"/>
    </source>
</evidence>
<gene>
    <name evidence="12" type="ORF">LSH36_373g02014</name>
</gene>
<feature type="domain" description="Ionotropic glutamate receptor L-glutamate and glycine-binding" evidence="11">
    <location>
        <begin position="21"/>
        <end position="85"/>
    </location>
</feature>
<dbReference type="Gene3D" id="3.40.190.10">
    <property type="entry name" value="Periplasmic binding protein-like II"/>
    <property type="match status" value="1"/>
</dbReference>
<dbReference type="GO" id="GO:0015276">
    <property type="term" value="F:ligand-gated monoatomic ion channel activity"/>
    <property type="evidence" value="ECO:0007669"/>
    <property type="project" value="InterPro"/>
</dbReference>
<evidence type="ECO:0000259" key="11">
    <source>
        <dbReference type="SMART" id="SM00918"/>
    </source>
</evidence>
<keyword evidence="5" id="KW-0406">Ion transport</keyword>
<evidence type="ECO:0000256" key="4">
    <source>
        <dbReference type="ARBA" id="ARBA00022989"/>
    </source>
</evidence>
<keyword evidence="10" id="KW-0407">Ion channel</keyword>
<keyword evidence="3" id="KW-0812">Transmembrane</keyword>
<reference evidence="12" key="1">
    <citation type="journal article" date="2023" name="Mol. Biol. Evol.">
        <title>Third-Generation Sequencing Reveals the Adaptive Role of the Epigenome in Three Deep-Sea Polychaetes.</title>
        <authorList>
            <person name="Perez M."/>
            <person name="Aroh O."/>
            <person name="Sun Y."/>
            <person name="Lan Y."/>
            <person name="Juniper S.K."/>
            <person name="Young C.R."/>
            <person name="Angers B."/>
            <person name="Qian P.Y."/>
        </authorList>
    </citation>
    <scope>NUCLEOTIDE SEQUENCE</scope>
    <source>
        <strain evidence="12">P08H-3</strain>
    </source>
</reference>
<evidence type="ECO:0000313" key="12">
    <source>
        <dbReference type="EMBL" id="KAK2151186.1"/>
    </source>
</evidence>
<keyword evidence="9" id="KW-1071">Ligand-gated ion channel</keyword>
<dbReference type="SUPFAM" id="SSF53850">
    <property type="entry name" value="Periplasmic binding protein-like II"/>
    <property type="match status" value="1"/>
</dbReference>
<keyword evidence="2" id="KW-0813">Transport</keyword>
<evidence type="ECO:0000256" key="10">
    <source>
        <dbReference type="ARBA" id="ARBA00023303"/>
    </source>
</evidence>
<sequence length="88" mass="10085">MGNKSHKCQHVTVLVANNAEPHLMLNPDYNKNNRRPRYIVFIPDLLREISELTGIKYVINPSRGNSFGYKQSDGTWDGMIGELIRQVN</sequence>
<evidence type="ECO:0000256" key="3">
    <source>
        <dbReference type="ARBA" id="ARBA00022692"/>
    </source>
</evidence>
<evidence type="ECO:0000256" key="6">
    <source>
        <dbReference type="ARBA" id="ARBA00023136"/>
    </source>
</evidence>
<name>A0AAD9JDZ8_9ANNE</name>
<evidence type="ECO:0000313" key="13">
    <source>
        <dbReference type="Proteomes" id="UP001208570"/>
    </source>
</evidence>
<comment type="subcellular location">
    <subcellularLocation>
        <location evidence="1">Membrane</location>
        <topology evidence="1">Multi-pass membrane protein</topology>
    </subcellularLocation>
</comment>
<dbReference type="SMART" id="SM00918">
    <property type="entry name" value="Lig_chan-Glu_bd"/>
    <property type="match status" value="1"/>
</dbReference>
<keyword evidence="8" id="KW-0325">Glycoprotein</keyword>
<dbReference type="EMBL" id="JAODUP010000373">
    <property type="protein sequence ID" value="KAK2151186.1"/>
    <property type="molecule type" value="Genomic_DNA"/>
</dbReference>
<keyword evidence="4" id="KW-1133">Transmembrane helix</keyword>
<dbReference type="GO" id="GO:0016020">
    <property type="term" value="C:membrane"/>
    <property type="evidence" value="ECO:0007669"/>
    <property type="project" value="UniProtKB-SubCell"/>
</dbReference>
<dbReference type="AlphaFoldDB" id="A0AAD9JDZ8"/>
<keyword evidence="7" id="KW-0675">Receptor</keyword>
<dbReference type="Pfam" id="PF10613">
    <property type="entry name" value="Lig_chan-Glu_bd"/>
    <property type="match status" value="1"/>
</dbReference>